<sequence>MPRGSHAFIATVAFDPSSRLLLALRSMNRQALDCSPIIGNVSGFRTVARQVSFNLLDDSSFAIVILLSTRGKRRFGHLGYWCLVERPVVRKGYNSVGMMTERSKSESRLGRLQRYRRTSASVGQL</sequence>
<name>A0AAV6TD44_9ARAC</name>
<evidence type="ECO:0000313" key="3">
    <source>
        <dbReference type="Proteomes" id="UP000827092"/>
    </source>
</evidence>
<reference evidence="2 3" key="1">
    <citation type="journal article" date="2022" name="Nat. Ecol. Evol.">
        <title>A masculinizing supergene underlies an exaggerated male reproductive morph in a spider.</title>
        <authorList>
            <person name="Hendrickx F."/>
            <person name="De Corte Z."/>
            <person name="Sonet G."/>
            <person name="Van Belleghem S.M."/>
            <person name="Kostlbacher S."/>
            <person name="Vangestel C."/>
        </authorList>
    </citation>
    <scope>NUCLEOTIDE SEQUENCE [LARGE SCALE GENOMIC DNA]</scope>
    <source>
        <strain evidence="2">W744_W776</strain>
    </source>
</reference>
<protein>
    <submittedName>
        <fullName evidence="2">Uncharacterized protein</fullName>
    </submittedName>
</protein>
<dbReference type="AlphaFoldDB" id="A0AAV6TD44"/>
<organism evidence="2 3">
    <name type="scientific">Oedothorax gibbosus</name>
    <dbReference type="NCBI Taxonomy" id="931172"/>
    <lineage>
        <taxon>Eukaryota</taxon>
        <taxon>Metazoa</taxon>
        <taxon>Ecdysozoa</taxon>
        <taxon>Arthropoda</taxon>
        <taxon>Chelicerata</taxon>
        <taxon>Arachnida</taxon>
        <taxon>Araneae</taxon>
        <taxon>Araneomorphae</taxon>
        <taxon>Entelegynae</taxon>
        <taxon>Araneoidea</taxon>
        <taxon>Linyphiidae</taxon>
        <taxon>Erigoninae</taxon>
        <taxon>Oedothorax</taxon>
    </lineage>
</organism>
<accession>A0AAV6TD44</accession>
<proteinExistence type="predicted"/>
<feature type="region of interest" description="Disordered" evidence="1">
    <location>
        <begin position="104"/>
        <end position="125"/>
    </location>
</feature>
<dbReference type="Proteomes" id="UP000827092">
    <property type="component" value="Unassembled WGS sequence"/>
</dbReference>
<keyword evidence="3" id="KW-1185">Reference proteome</keyword>
<gene>
    <name evidence="2" type="ORF">JTE90_024064</name>
</gene>
<evidence type="ECO:0000256" key="1">
    <source>
        <dbReference type="SAM" id="MobiDB-lite"/>
    </source>
</evidence>
<dbReference type="EMBL" id="JAFNEN010006544">
    <property type="protein sequence ID" value="KAG8155843.1"/>
    <property type="molecule type" value="Genomic_DNA"/>
</dbReference>
<evidence type="ECO:0000313" key="2">
    <source>
        <dbReference type="EMBL" id="KAG8155843.1"/>
    </source>
</evidence>
<comment type="caution">
    <text evidence="2">The sequence shown here is derived from an EMBL/GenBank/DDBJ whole genome shotgun (WGS) entry which is preliminary data.</text>
</comment>